<keyword evidence="2 7" id="KW-0479">Metal-binding</keyword>
<dbReference type="SUPFAM" id="SSF50129">
    <property type="entry name" value="GroES-like"/>
    <property type="match status" value="1"/>
</dbReference>
<comment type="similarity">
    <text evidence="7">Belongs to the zinc-containing alcohol dehydrogenase family.</text>
</comment>
<proteinExistence type="inferred from homology"/>
<evidence type="ECO:0000256" key="7">
    <source>
        <dbReference type="RuleBase" id="RU361277"/>
    </source>
</evidence>
<comment type="cofactor">
    <cofactor evidence="1 7">
        <name>Zn(2+)</name>
        <dbReference type="ChEBI" id="CHEBI:29105"/>
    </cofactor>
</comment>
<evidence type="ECO:0000259" key="9">
    <source>
        <dbReference type="SMART" id="SM00829"/>
    </source>
</evidence>
<dbReference type="STRING" id="640132.Srot_1491"/>
<dbReference type="SUPFAM" id="SSF51735">
    <property type="entry name" value="NAD(P)-binding Rossmann-fold domains"/>
    <property type="match status" value="1"/>
</dbReference>
<dbReference type="InterPro" id="IPR020843">
    <property type="entry name" value="ER"/>
</dbReference>
<evidence type="ECO:0000313" key="11">
    <source>
        <dbReference type="Proteomes" id="UP000002247"/>
    </source>
</evidence>
<dbReference type="AlphaFoldDB" id="D6Z7M4"/>
<reference evidence="10 11" key="1">
    <citation type="journal article" date="2010" name="Stand. Genomic Sci.">
        <title>Complete genome sequence of Segniliparus rotundus type strain (CDC 1076).</title>
        <authorList>
            <person name="Sikorski J."/>
            <person name="Lapidus A."/>
            <person name="Copeland A."/>
            <person name="Misra M."/>
            <person name="Glavina Del Rio T."/>
            <person name="Nolan M."/>
            <person name="Lucas S."/>
            <person name="Chen F."/>
            <person name="Tice H."/>
            <person name="Cheng J.F."/>
            <person name="Jando M."/>
            <person name="Schneider S."/>
            <person name="Bruce D."/>
            <person name="Goodwin L."/>
            <person name="Pitluck S."/>
            <person name="Liolios K."/>
            <person name="Mikhailova N."/>
            <person name="Pati A."/>
            <person name="Ivanova N."/>
            <person name="Mavromatis K."/>
            <person name="Chen A."/>
            <person name="Palaniappan K."/>
            <person name="Chertkov O."/>
            <person name="Land M."/>
            <person name="Hauser L."/>
            <person name="Chang Y.J."/>
            <person name="Jeffries C.D."/>
            <person name="Brettin T."/>
            <person name="Detter J.C."/>
            <person name="Han C."/>
            <person name="Rohde M."/>
            <person name="Goker M."/>
            <person name="Bristow J."/>
            <person name="Eisen J.A."/>
            <person name="Markowitz V."/>
            <person name="Hugenholtz P."/>
            <person name="Kyrpides N.C."/>
            <person name="Klenk H.P."/>
        </authorList>
    </citation>
    <scope>NUCLEOTIDE SEQUENCE [LARGE SCALE GENOMIC DNA]</scope>
    <source>
        <strain evidence="11">ATCC BAA-972 / CDC 1076 / CIP 108378 / DSM 44985 / JCM 13578</strain>
    </source>
</reference>
<dbReference type="InterPro" id="IPR036291">
    <property type="entry name" value="NAD(P)-bd_dom_sf"/>
</dbReference>
<protein>
    <recommendedName>
        <fullName evidence="5">alcohol dehydrogenase (NADP(+))</fullName>
        <ecNumber evidence="5">1.1.1.2</ecNumber>
    </recommendedName>
</protein>
<dbReference type="eggNOG" id="COG1064">
    <property type="taxonomic scope" value="Bacteria"/>
</dbReference>
<keyword evidence="11" id="KW-1185">Reference proteome</keyword>
<organism evidence="10 11">
    <name type="scientific">Segniliparus rotundus (strain ATCC BAA-972 / CDC 1076 / CIP 108378 / DSM 44985 / JCM 13578)</name>
    <dbReference type="NCBI Taxonomy" id="640132"/>
    <lineage>
        <taxon>Bacteria</taxon>
        <taxon>Bacillati</taxon>
        <taxon>Actinomycetota</taxon>
        <taxon>Actinomycetes</taxon>
        <taxon>Mycobacteriales</taxon>
        <taxon>Segniliparaceae</taxon>
        <taxon>Segniliparus</taxon>
    </lineage>
</organism>
<dbReference type="HOGENOM" id="CLU_026673_20_2_11"/>
<feature type="region of interest" description="Disordered" evidence="8">
    <location>
        <begin position="1"/>
        <end position="38"/>
    </location>
</feature>
<keyword evidence="3 7" id="KW-0862">Zinc</keyword>
<evidence type="ECO:0000256" key="1">
    <source>
        <dbReference type="ARBA" id="ARBA00001947"/>
    </source>
</evidence>
<evidence type="ECO:0000313" key="10">
    <source>
        <dbReference type="EMBL" id="ADG97954.1"/>
    </source>
</evidence>
<sequence>MLEEHDPPETGPRSGATGEIGAADQSEPMPQIQSSGFDRRGFLRGAALATAVAGAGVAACSTSSKPTSGAAQNVSAATAATGQAEPSAPAAASGETTARGWAVHDTSGNLAPVSFARRALRPDDIRVDIKYAGVCHSDIHFGHADWGTPPYPLVPGHEIAGIVAEVGSAVTRFKPGDQIAVGTVVDSCGHCAECVSGNEVYCLNGYTHTYGAKSQDPGGYTQGGYSNSIVVREHYAFQVPRGLELAQAAPIVCSGITVYSPMRAWGVREGWRVGVVGIGGLGHFAVQTAKKLGAEVVAFTTSPGKADDAKRFGASTVVVNEDKRQMDGLGKSFDFILDTVPYAHNLEPYFPLLKRRRVFCRVGLGKLSTPNEWGQLSIFSNQLVVTGSNTGGIRETQEAIDFCAANKIGPQTQVVPADQISEVWKKVFDKQARYRYVIDAATITG</sequence>
<evidence type="ECO:0000256" key="3">
    <source>
        <dbReference type="ARBA" id="ARBA00022833"/>
    </source>
</evidence>
<dbReference type="EMBL" id="CP001958">
    <property type="protein sequence ID" value="ADG97954.1"/>
    <property type="molecule type" value="Genomic_DNA"/>
</dbReference>
<dbReference type="InterPro" id="IPR006311">
    <property type="entry name" value="TAT_signal"/>
</dbReference>
<dbReference type="GO" id="GO:0008106">
    <property type="term" value="F:alcohol dehydrogenase (NADP+) activity"/>
    <property type="evidence" value="ECO:0007669"/>
    <property type="project" value="UniProtKB-EC"/>
</dbReference>
<dbReference type="Gene3D" id="3.90.180.10">
    <property type="entry name" value="Medium-chain alcohol dehydrogenases, catalytic domain"/>
    <property type="match status" value="1"/>
</dbReference>
<dbReference type="FunFam" id="3.40.50.720:FF:000022">
    <property type="entry name" value="Cinnamyl alcohol dehydrogenase"/>
    <property type="match status" value="1"/>
</dbReference>
<dbReference type="Pfam" id="PF08240">
    <property type="entry name" value="ADH_N"/>
    <property type="match status" value="1"/>
</dbReference>
<dbReference type="SMART" id="SM00829">
    <property type="entry name" value="PKS_ER"/>
    <property type="match status" value="1"/>
</dbReference>
<dbReference type="KEGG" id="srt:Srot_1491"/>
<feature type="domain" description="Enoyl reductase (ER)" evidence="9">
    <location>
        <begin position="105"/>
        <end position="438"/>
    </location>
</feature>
<dbReference type="InterPro" id="IPR013154">
    <property type="entry name" value="ADH-like_N"/>
</dbReference>
<evidence type="ECO:0000256" key="6">
    <source>
        <dbReference type="ARBA" id="ARBA00048262"/>
    </source>
</evidence>
<dbReference type="Proteomes" id="UP000002247">
    <property type="component" value="Chromosome"/>
</dbReference>
<dbReference type="EC" id="1.1.1.2" evidence="5"/>
<dbReference type="PROSITE" id="PS51318">
    <property type="entry name" value="TAT"/>
    <property type="match status" value="1"/>
</dbReference>
<dbReference type="PROSITE" id="PS00065">
    <property type="entry name" value="D_2_HYDROXYACID_DH_1"/>
    <property type="match status" value="1"/>
</dbReference>
<evidence type="ECO:0000256" key="8">
    <source>
        <dbReference type="SAM" id="MobiDB-lite"/>
    </source>
</evidence>
<gene>
    <name evidence="10" type="ordered locus">Srot_1491</name>
</gene>
<accession>D6Z7M4</accession>
<keyword evidence="4" id="KW-0560">Oxidoreductase</keyword>
<dbReference type="InterPro" id="IPR011032">
    <property type="entry name" value="GroES-like_sf"/>
</dbReference>
<dbReference type="CDD" id="cd05283">
    <property type="entry name" value="CAD1"/>
    <property type="match status" value="1"/>
</dbReference>
<dbReference type="GO" id="GO:0008270">
    <property type="term" value="F:zinc ion binding"/>
    <property type="evidence" value="ECO:0007669"/>
    <property type="project" value="InterPro"/>
</dbReference>
<evidence type="ECO:0000256" key="2">
    <source>
        <dbReference type="ARBA" id="ARBA00022723"/>
    </source>
</evidence>
<dbReference type="PANTHER" id="PTHR42683">
    <property type="entry name" value="ALDEHYDE REDUCTASE"/>
    <property type="match status" value="1"/>
</dbReference>
<dbReference type="InterPro" id="IPR013149">
    <property type="entry name" value="ADH-like_C"/>
</dbReference>
<dbReference type="Pfam" id="PF00107">
    <property type="entry name" value="ADH_zinc_N"/>
    <property type="match status" value="1"/>
</dbReference>
<dbReference type="Gene3D" id="3.40.50.720">
    <property type="entry name" value="NAD(P)-binding Rossmann-like Domain"/>
    <property type="match status" value="1"/>
</dbReference>
<dbReference type="InterPro" id="IPR029752">
    <property type="entry name" value="D-isomer_DH_CS1"/>
</dbReference>
<dbReference type="InterPro" id="IPR002328">
    <property type="entry name" value="ADH_Zn_CS"/>
</dbReference>
<dbReference type="PROSITE" id="PS00059">
    <property type="entry name" value="ADH_ZINC"/>
    <property type="match status" value="1"/>
</dbReference>
<name>D6Z7M4_SEGRD</name>
<dbReference type="InterPro" id="IPR047109">
    <property type="entry name" value="CAD-like"/>
</dbReference>
<evidence type="ECO:0000256" key="5">
    <source>
        <dbReference type="ARBA" id="ARBA00024074"/>
    </source>
</evidence>
<evidence type="ECO:0000256" key="4">
    <source>
        <dbReference type="ARBA" id="ARBA00023002"/>
    </source>
</evidence>
<comment type="catalytic activity">
    <reaction evidence="6">
        <text>a primary alcohol + NADP(+) = an aldehyde + NADPH + H(+)</text>
        <dbReference type="Rhea" id="RHEA:15937"/>
        <dbReference type="ChEBI" id="CHEBI:15378"/>
        <dbReference type="ChEBI" id="CHEBI:15734"/>
        <dbReference type="ChEBI" id="CHEBI:17478"/>
        <dbReference type="ChEBI" id="CHEBI:57783"/>
        <dbReference type="ChEBI" id="CHEBI:58349"/>
        <dbReference type="EC" id="1.1.1.2"/>
    </reaction>
</comment>